<protein>
    <submittedName>
        <fullName evidence="7">Uncharacterized protein LOC136091594 isoform X2</fullName>
    </submittedName>
</protein>
<proteinExistence type="predicted"/>
<evidence type="ECO:0000256" key="2">
    <source>
        <dbReference type="ARBA" id="ARBA00022771"/>
    </source>
</evidence>
<gene>
    <name evidence="7" type="primary">LOC136091594</name>
</gene>
<accession>A0ABM4DLD4</accession>
<evidence type="ECO:0000256" key="3">
    <source>
        <dbReference type="ARBA" id="ARBA00022833"/>
    </source>
</evidence>
<dbReference type="GeneID" id="136091594"/>
<name>A0ABM4DLD4_HYDVU</name>
<organism evidence="6 7">
    <name type="scientific">Hydra vulgaris</name>
    <name type="common">Hydra</name>
    <name type="synonym">Hydra attenuata</name>
    <dbReference type="NCBI Taxonomy" id="6087"/>
    <lineage>
        <taxon>Eukaryota</taxon>
        <taxon>Metazoa</taxon>
        <taxon>Cnidaria</taxon>
        <taxon>Hydrozoa</taxon>
        <taxon>Hydroidolina</taxon>
        <taxon>Anthoathecata</taxon>
        <taxon>Aplanulata</taxon>
        <taxon>Hydridae</taxon>
        <taxon>Hydra</taxon>
    </lineage>
</organism>
<dbReference type="RefSeq" id="XP_065675359.1">
    <property type="nucleotide sequence ID" value="XM_065819287.1"/>
</dbReference>
<feature type="region of interest" description="Disordered" evidence="4">
    <location>
        <begin position="93"/>
        <end position="119"/>
    </location>
</feature>
<evidence type="ECO:0000256" key="1">
    <source>
        <dbReference type="ARBA" id="ARBA00022723"/>
    </source>
</evidence>
<evidence type="ECO:0000313" key="6">
    <source>
        <dbReference type="Proteomes" id="UP001652625"/>
    </source>
</evidence>
<sequence>MAKEKETTEIVENENAESEQAVLALLDGKFFKIIYKSKTTGDVKIIAQCMLCVGKKTYSGSLKATSNFTQHLQNAHGKKRIDKYKQHTVSVAKQRNRSVAEMESGVGGGPSAKSGPASKKLKQMLIMPRN</sequence>
<keyword evidence="3" id="KW-0862">Zinc</keyword>
<dbReference type="InterPro" id="IPR003656">
    <property type="entry name" value="Znf_BED"/>
</dbReference>
<evidence type="ECO:0000259" key="5">
    <source>
        <dbReference type="Pfam" id="PF02892"/>
    </source>
</evidence>
<feature type="domain" description="BED-type" evidence="5">
    <location>
        <begin position="46"/>
        <end position="76"/>
    </location>
</feature>
<keyword evidence="2" id="KW-0863">Zinc-finger</keyword>
<dbReference type="Pfam" id="PF02892">
    <property type="entry name" value="zf-BED"/>
    <property type="match status" value="1"/>
</dbReference>
<keyword evidence="6" id="KW-1185">Reference proteome</keyword>
<dbReference type="Proteomes" id="UP001652625">
    <property type="component" value="Chromosome 15"/>
</dbReference>
<reference evidence="7" key="1">
    <citation type="submission" date="2025-08" db="UniProtKB">
        <authorList>
            <consortium name="RefSeq"/>
        </authorList>
    </citation>
    <scope>IDENTIFICATION</scope>
</reference>
<evidence type="ECO:0000256" key="4">
    <source>
        <dbReference type="SAM" id="MobiDB-lite"/>
    </source>
</evidence>
<keyword evidence="1" id="KW-0479">Metal-binding</keyword>
<evidence type="ECO:0000313" key="7">
    <source>
        <dbReference type="RefSeq" id="XP_065675359.1"/>
    </source>
</evidence>